<sequence>MQLGRFETGPHTSWVFLSRCVKSGGGGRSPGTRGSRGARADLSGTSCRVHMTEIAFFLTFWYSV</sequence>
<organism evidence="1 2">
    <name type="scientific">Clarias magur</name>
    <name type="common">Asian catfish</name>
    <name type="synonym">Macropteronotus magur</name>
    <dbReference type="NCBI Taxonomy" id="1594786"/>
    <lineage>
        <taxon>Eukaryota</taxon>
        <taxon>Metazoa</taxon>
        <taxon>Chordata</taxon>
        <taxon>Craniata</taxon>
        <taxon>Vertebrata</taxon>
        <taxon>Euteleostomi</taxon>
        <taxon>Actinopterygii</taxon>
        <taxon>Neopterygii</taxon>
        <taxon>Teleostei</taxon>
        <taxon>Ostariophysi</taxon>
        <taxon>Siluriformes</taxon>
        <taxon>Clariidae</taxon>
        <taxon>Clarias</taxon>
    </lineage>
</organism>
<accession>A0A8J4X5N7</accession>
<keyword evidence="2" id="KW-1185">Reference proteome</keyword>
<dbReference type="AlphaFoldDB" id="A0A8J4X5N7"/>
<dbReference type="EMBL" id="QNUK01000392">
    <property type="protein sequence ID" value="KAF5894108.1"/>
    <property type="molecule type" value="Genomic_DNA"/>
</dbReference>
<dbReference type="Proteomes" id="UP000727407">
    <property type="component" value="Unassembled WGS sequence"/>
</dbReference>
<evidence type="ECO:0000313" key="2">
    <source>
        <dbReference type="Proteomes" id="UP000727407"/>
    </source>
</evidence>
<reference evidence="1" key="1">
    <citation type="submission" date="2020-07" db="EMBL/GenBank/DDBJ databases">
        <title>Clarias magur genome sequencing, assembly and annotation.</title>
        <authorList>
            <person name="Kushwaha B."/>
            <person name="Kumar R."/>
            <person name="Das P."/>
            <person name="Joshi C.G."/>
            <person name="Kumar D."/>
            <person name="Nagpure N.S."/>
            <person name="Pandey M."/>
            <person name="Agarwal S."/>
            <person name="Srivastava S."/>
            <person name="Singh M."/>
            <person name="Sahoo L."/>
            <person name="Jayasankar P."/>
            <person name="Meher P.K."/>
            <person name="Koringa P.G."/>
            <person name="Iquebal M.A."/>
            <person name="Das S.P."/>
            <person name="Bit A."/>
            <person name="Patnaik S."/>
            <person name="Patel N."/>
            <person name="Shah T.M."/>
            <person name="Hinsu A."/>
            <person name="Jena J.K."/>
        </authorList>
    </citation>
    <scope>NUCLEOTIDE SEQUENCE</scope>
    <source>
        <strain evidence="1">CIFAMagur01</strain>
        <tissue evidence="1">Testis</tissue>
    </source>
</reference>
<proteinExistence type="predicted"/>
<evidence type="ECO:0000313" key="1">
    <source>
        <dbReference type="EMBL" id="KAF5894108.1"/>
    </source>
</evidence>
<protein>
    <submittedName>
        <fullName evidence="1">Dimethylsulfide dehydrogenase subunit alpha</fullName>
    </submittedName>
</protein>
<comment type="caution">
    <text evidence="1">The sequence shown here is derived from an EMBL/GenBank/DDBJ whole genome shotgun (WGS) entry which is preliminary data.</text>
</comment>
<name>A0A8J4X5N7_CLAMG</name>
<gene>
    <name evidence="1" type="primary">malR</name>
    <name evidence="1" type="ORF">DAT39_016183</name>
</gene>